<accession>A0ACC1Y8V5</accession>
<dbReference type="EMBL" id="CM051397">
    <property type="protein sequence ID" value="KAJ4719399.1"/>
    <property type="molecule type" value="Genomic_DNA"/>
</dbReference>
<comment type="caution">
    <text evidence="1">The sequence shown here is derived from an EMBL/GenBank/DDBJ whole genome shotgun (WGS) entry which is preliminary data.</text>
</comment>
<evidence type="ECO:0000313" key="2">
    <source>
        <dbReference type="Proteomes" id="UP001164539"/>
    </source>
</evidence>
<protein>
    <submittedName>
        <fullName evidence="1">Epoxide hydrolase 2</fullName>
    </submittedName>
</protein>
<keyword evidence="1" id="KW-0378">Hydrolase</keyword>
<evidence type="ECO:0000313" key="1">
    <source>
        <dbReference type="EMBL" id="KAJ4719399.1"/>
    </source>
</evidence>
<keyword evidence="2" id="KW-1185">Reference proteome</keyword>
<name>A0ACC1Y8V5_MELAZ</name>
<organism evidence="1 2">
    <name type="scientific">Melia azedarach</name>
    <name type="common">Chinaberry tree</name>
    <dbReference type="NCBI Taxonomy" id="155640"/>
    <lineage>
        <taxon>Eukaryota</taxon>
        <taxon>Viridiplantae</taxon>
        <taxon>Streptophyta</taxon>
        <taxon>Embryophyta</taxon>
        <taxon>Tracheophyta</taxon>
        <taxon>Spermatophyta</taxon>
        <taxon>Magnoliopsida</taxon>
        <taxon>eudicotyledons</taxon>
        <taxon>Gunneridae</taxon>
        <taxon>Pentapetalae</taxon>
        <taxon>rosids</taxon>
        <taxon>malvids</taxon>
        <taxon>Sapindales</taxon>
        <taxon>Meliaceae</taxon>
        <taxon>Melia</taxon>
    </lineage>
</organism>
<sequence length="118" mass="13220">MEEIRHRMTSVNGIKVHTADKREGPVLLFLHGFPELWYSFIRFFALSSLGYRAVAPDLCGYGGTEAPDSNSFTSHTYFHAVDDKIGLIDSLGVEQVFVVAHDMGAAIAWHWCMFGPKE</sequence>
<gene>
    <name evidence="1" type="ORF">OWV82_007385</name>
</gene>
<reference evidence="1 2" key="1">
    <citation type="journal article" date="2023" name="Science">
        <title>Complex scaffold remodeling in plant triterpene biosynthesis.</title>
        <authorList>
            <person name="De La Pena R."/>
            <person name="Hodgson H."/>
            <person name="Liu J.C."/>
            <person name="Stephenson M.J."/>
            <person name="Martin A.C."/>
            <person name="Owen C."/>
            <person name="Harkess A."/>
            <person name="Leebens-Mack J."/>
            <person name="Jimenez L.E."/>
            <person name="Osbourn A."/>
            <person name="Sattely E.S."/>
        </authorList>
    </citation>
    <scope>NUCLEOTIDE SEQUENCE [LARGE SCALE GENOMIC DNA]</scope>
    <source>
        <strain evidence="2">cv. JPN11</strain>
        <tissue evidence="1">Leaf</tissue>
    </source>
</reference>
<dbReference type="Proteomes" id="UP001164539">
    <property type="component" value="Chromosome 4"/>
</dbReference>
<proteinExistence type="predicted"/>